<keyword evidence="6" id="KW-1185">Reference proteome</keyword>
<feature type="region of interest" description="Disordered" evidence="1">
    <location>
        <begin position="338"/>
        <end position="368"/>
    </location>
</feature>
<dbReference type="InterPro" id="IPR003399">
    <property type="entry name" value="Mce/MlaD"/>
</dbReference>
<feature type="domain" description="Mammalian cell entry C-terminal" evidence="4">
    <location>
        <begin position="118"/>
        <end position="335"/>
    </location>
</feature>
<feature type="domain" description="Mce/MlaD" evidence="3">
    <location>
        <begin position="44"/>
        <end position="112"/>
    </location>
</feature>
<evidence type="ECO:0000313" key="6">
    <source>
        <dbReference type="Proteomes" id="UP000294257"/>
    </source>
</evidence>
<keyword evidence="2" id="KW-0812">Transmembrane</keyword>
<proteinExistence type="predicted"/>
<dbReference type="Proteomes" id="UP000294257">
    <property type="component" value="Unassembled WGS sequence"/>
</dbReference>
<dbReference type="PANTHER" id="PTHR33371:SF19">
    <property type="entry name" value="MCE-FAMILY PROTEIN MCE4A"/>
    <property type="match status" value="1"/>
</dbReference>
<sequence length="410" mass="42789">MNRFSLALRGIAGLLIVAVIAVLVIAKGAGAFDDRPTVTAVVPARSAGIAAQSTVEHHGVVVGTVTEVHTTATTSTLTIRLADDQIDAIPATVRARVLPRTLFGDQYVDLVAPPGESAALRAGTTVPADDSAQTIALNDAYERLYTVLKQIEPAKINTALAAVAGVLGGRGARFGDMIDQAHSLVRDGQSIVDTLGEDLAFTADLAEQLRTAAPDLWRTLDNAIVTSRTIVDKRGGLAAMVTGGIELMGEGEKLLRDNKDRAIQLIRAGDPVLDVLHAQRGAIPEIIGGLKSLVDAAQPVFSTGPWLKLSANITLVQPYPYTSADCPRYGDLAGPNCGRAPTARPPAPAPMSAPPPSFGGTSGPVGSPAERSALEELVRRTVPPRTNPLPAGLMGIFLGPIVRGMRMVMP</sequence>
<dbReference type="RefSeq" id="WP_130348366.1">
    <property type="nucleotide sequence ID" value="NZ_SGWQ01000015.1"/>
</dbReference>
<dbReference type="GO" id="GO:0051701">
    <property type="term" value="P:biological process involved in interaction with host"/>
    <property type="evidence" value="ECO:0007669"/>
    <property type="project" value="TreeGrafter"/>
</dbReference>
<evidence type="ECO:0000256" key="1">
    <source>
        <dbReference type="SAM" id="MobiDB-lite"/>
    </source>
</evidence>
<evidence type="ECO:0000259" key="3">
    <source>
        <dbReference type="Pfam" id="PF02470"/>
    </source>
</evidence>
<comment type="caution">
    <text evidence="5">The sequence shown here is derived from an EMBL/GenBank/DDBJ whole genome shotgun (WGS) entry which is preliminary data.</text>
</comment>
<dbReference type="Pfam" id="PF02470">
    <property type="entry name" value="MlaD"/>
    <property type="match status" value="1"/>
</dbReference>
<keyword evidence="2" id="KW-0472">Membrane</keyword>
<dbReference type="AlphaFoldDB" id="A0A4Q7KDG8"/>
<dbReference type="OrthoDB" id="3460188at2"/>
<evidence type="ECO:0000313" key="5">
    <source>
        <dbReference type="EMBL" id="RZS31227.1"/>
    </source>
</evidence>
<name>A0A4Q7KDG8_9PSEU</name>
<feature type="compositionally biased region" description="Pro residues" evidence="1">
    <location>
        <begin position="343"/>
        <end position="357"/>
    </location>
</feature>
<evidence type="ECO:0000259" key="4">
    <source>
        <dbReference type="Pfam" id="PF11887"/>
    </source>
</evidence>
<dbReference type="PANTHER" id="PTHR33371">
    <property type="entry name" value="INTERMEMBRANE PHOSPHOLIPID TRANSPORT SYSTEM BINDING PROTEIN MLAD-RELATED"/>
    <property type="match status" value="1"/>
</dbReference>
<dbReference type="GO" id="GO:0005576">
    <property type="term" value="C:extracellular region"/>
    <property type="evidence" value="ECO:0007669"/>
    <property type="project" value="TreeGrafter"/>
</dbReference>
<reference evidence="5 6" key="1">
    <citation type="submission" date="2019-02" db="EMBL/GenBank/DDBJ databases">
        <title>Genomic Encyclopedia of Type Strains, Phase IV (KMG-IV): sequencing the most valuable type-strain genomes for metagenomic binning, comparative biology and taxonomic classification.</title>
        <authorList>
            <person name="Goeker M."/>
        </authorList>
    </citation>
    <scope>NUCLEOTIDE SEQUENCE [LARGE SCALE GENOMIC DNA]</scope>
    <source>
        <strain evidence="5 6">DSM 101727</strain>
    </source>
</reference>
<evidence type="ECO:0000256" key="2">
    <source>
        <dbReference type="SAM" id="Phobius"/>
    </source>
</evidence>
<dbReference type="EMBL" id="SGWQ01000015">
    <property type="protein sequence ID" value="RZS31227.1"/>
    <property type="molecule type" value="Genomic_DNA"/>
</dbReference>
<keyword evidence="2" id="KW-1133">Transmembrane helix</keyword>
<dbReference type="Pfam" id="PF11887">
    <property type="entry name" value="Mce4_CUP1"/>
    <property type="match status" value="1"/>
</dbReference>
<accession>A0A4Q7KDG8</accession>
<dbReference type="InterPro" id="IPR052336">
    <property type="entry name" value="MlaD_Phospholipid_Transporter"/>
</dbReference>
<protein>
    <submittedName>
        <fullName evidence="5">Virulence factor Mce-like protein</fullName>
    </submittedName>
</protein>
<feature type="transmembrane region" description="Helical" evidence="2">
    <location>
        <begin position="6"/>
        <end position="26"/>
    </location>
</feature>
<dbReference type="InterPro" id="IPR024516">
    <property type="entry name" value="Mce_C"/>
</dbReference>
<gene>
    <name evidence="5" type="ORF">EV193_115106</name>
</gene>
<organism evidence="5 6">
    <name type="scientific">Herbihabitans rhizosphaerae</name>
    <dbReference type="NCBI Taxonomy" id="1872711"/>
    <lineage>
        <taxon>Bacteria</taxon>
        <taxon>Bacillati</taxon>
        <taxon>Actinomycetota</taxon>
        <taxon>Actinomycetes</taxon>
        <taxon>Pseudonocardiales</taxon>
        <taxon>Pseudonocardiaceae</taxon>
        <taxon>Herbihabitans</taxon>
    </lineage>
</organism>